<proteinExistence type="predicted"/>
<name>A0ABT3TUA1_9ACTN</name>
<feature type="chain" id="PRO_5045327796" evidence="1">
    <location>
        <begin position="35"/>
        <end position="132"/>
    </location>
</feature>
<dbReference type="Proteomes" id="UP001163064">
    <property type="component" value="Unassembled WGS sequence"/>
</dbReference>
<keyword evidence="1" id="KW-0732">Signal</keyword>
<accession>A0ABT3TUA1</accession>
<keyword evidence="3" id="KW-1185">Reference proteome</keyword>
<comment type="caution">
    <text evidence="2">The sequence shown here is derived from an EMBL/GenBank/DDBJ whole genome shotgun (WGS) entry which is preliminary data.</text>
</comment>
<evidence type="ECO:0000256" key="1">
    <source>
        <dbReference type="SAM" id="SignalP"/>
    </source>
</evidence>
<evidence type="ECO:0000313" key="2">
    <source>
        <dbReference type="EMBL" id="MCX3060012.1"/>
    </source>
</evidence>
<reference evidence="2" key="1">
    <citation type="submission" date="2022-10" db="EMBL/GenBank/DDBJ databases">
        <title>Streptomyces beihaiensis sp. nov., a chitin degrading actinobacterium, isolated from shrimp pond soil.</title>
        <authorList>
            <person name="Xie J."/>
            <person name="Shen N."/>
        </authorList>
    </citation>
    <scope>NUCLEOTIDE SEQUENCE</scope>
    <source>
        <strain evidence="2">GXMU-J5</strain>
    </source>
</reference>
<sequence>MRTFKTTFKTMPRLTATAAAALAAMALTPGLAAAAAPPTSGDCGAGQLCLWDKPGFKGHKSVRELTNTDIESCIALPEGSSAASLANRTGHPVTAYQSATCGETAEFQTYPGSGTWAPESPYRIRAFKIWER</sequence>
<feature type="signal peptide" evidence="1">
    <location>
        <begin position="1"/>
        <end position="34"/>
    </location>
</feature>
<gene>
    <name evidence="2" type="ORF">OFY01_09595</name>
</gene>
<organism evidence="2 3">
    <name type="scientific">Streptomyces beihaiensis</name>
    <dbReference type="NCBI Taxonomy" id="2984495"/>
    <lineage>
        <taxon>Bacteria</taxon>
        <taxon>Bacillati</taxon>
        <taxon>Actinomycetota</taxon>
        <taxon>Actinomycetes</taxon>
        <taxon>Kitasatosporales</taxon>
        <taxon>Streptomycetaceae</taxon>
        <taxon>Streptomyces</taxon>
    </lineage>
</organism>
<protein>
    <submittedName>
        <fullName evidence="2">Peptidase inhibitor family I36 protein</fullName>
    </submittedName>
</protein>
<dbReference type="EMBL" id="JAPHNL010000079">
    <property type="protein sequence ID" value="MCX3060012.1"/>
    <property type="molecule type" value="Genomic_DNA"/>
</dbReference>
<dbReference type="Pfam" id="PF03995">
    <property type="entry name" value="Inhibitor_I36"/>
    <property type="match status" value="1"/>
</dbReference>
<evidence type="ECO:0000313" key="3">
    <source>
        <dbReference type="Proteomes" id="UP001163064"/>
    </source>
</evidence>
<dbReference type="RefSeq" id="WP_266598277.1">
    <property type="nucleotide sequence ID" value="NZ_JAPHNL010000079.1"/>
</dbReference>